<evidence type="ECO:0000313" key="1">
    <source>
        <dbReference type="EMBL" id="ODV95057.1"/>
    </source>
</evidence>
<dbReference type="OrthoDB" id="4081967at2759"/>
<keyword evidence="2" id="KW-1185">Reference proteome</keyword>
<name>A0A1E4TTJ0_PACTA</name>
<accession>A0A1E4TTJ0</accession>
<sequence>MNNNRSSNNLEQQLTDTSSVISDISLLTTNTEQESFISNSVFSNDLSSISTANTSVNQESIIGSGSNNGNGNGKQLVITLEEALPSNFQDMYSPDTLIDVLPNGRPKFTKRDIIDWELNDIRALLIVDSLEPNWNNQIPVISSRENIFKIQYLPLDSSDNRIIQTLVESDIYRETNFHINFRVKSATYIVKTARQRHVRMLKDLYHIQDDLRDTELANTPFLRYELRNIVENFLLNLGVESQCRSDFKKNCSVVKKQKRQLYGLDNMMFIDDDGTVSNRSDAKTLLKKAIINSANNCGSVNVNRNNMTFKLSQEEKAKLWYDVQLNIYRRLELDWQPDNIR</sequence>
<dbReference type="Proteomes" id="UP000094236">
    <property type="component" value="Unassembled WGS sequence"/>
</dbReference>
<protein>
    <submittedName>
        <fullName evidence="1">Uncharacterized protein</fullName>
    </submittedName>
</protein>
<dbReference type="InterPro" id="IPR035189">
    <property type="entry name" value="Std1/Mth1"/>
</dbReference>
<organism evidence="1 2">
    <name type="scientific">Pachysolen tannophilus NRRL Y-2460</name>
    <dbReference type="NCBI Taxonomy" id="669874"/>
    <lineage>
        <taxon>Eukaryota</taxon>
        <taxon>Fungi</taxon>
        <taxon>Dikarya</taxon>
        <taxon>Ascomycota</taxon>
        <taxon>Saccharomycotina</taxon>
        <taxon>Pichiomycetes</taxon>
        <taxon>Pachysolenaceae</taxon>
        <taxon>Pachysolen</taxon>
    </lineage>
</organism>
<dbReference type="AlphaFoldDB" id="A0A1E4TTJ0"/>
<proteinExistence type="predicted"/>
<reference evidence="2" key="1">
    <citation type="submission" date="2016-05" db="EMBL/GenBank/DDBJ databases">
        <title>Comparative genomics of biotechnologically important yeasts.</title>
        <authorList>
            <consortium name="DOE Joint Genome Institute"/>
            <person name="Riley R."/>
            <person name="Haridas S."/>
            <person name="Wolfe K.H."/>
            <person name="Lopes M.R."/>
            <person name="Hittinger C.T."/>
            <person name="Goker M."/>
            <person name="Salamov A."/>
            <person name="Wisecaver J."/>
            <person name="Long T.M."/>
            <person name="Aerts A.L."/>
            <person name="Barry K."/>
            <person name="Choi C."/>
            <person name="Clum A."/>
            <person name="Coughlan A.Y."/>
            <person name="Deshpande S."/>
            <person name="Douglass A.P."/>
            <person name="Hanson S.J."/>
            <person name="Klenk H.-P."/>
            <person name="Labutti K."/>
            <person name="Lapidus A."/>
            <person name="Lindquist E."/>
            <person name="Lipzen A."/>
            <person name="Meier-Kolthoff J.P."/>
            <person name="Ohm R.A."/>
            <person name="Otillar R.P."/>
            <person name="Pangilinan J."/>
            <person name="Peng Y."/>
            <person name="Rokas A."/>
            <person name="Rosa C.A."/>
            <person name="Scheuner C."/>
            <person name="Sibirny A.A."/>
            <person name="Slot J.C."/>
            <person name="Stielow J.B."/>
            <person name="Sun H."/>
            <person name="Kurtzman C.P."/>
            <person name="Blackwell M."/>
            <person name="Grigoriev I.V."/>
            <person name="Jeffries T.W."/>
        </authorList>
    </citation>
    <scope>NUCLEOTIDE SEQUENCE [LARGE SCALE GENOMIC DNA]</scope>
    <source>
        <strain evidence="2">NRRL Y-2460</strain>
    </source>
</reference>
<dbReference type="STRING" id="669874.A0A1E4TTJ0"/>
<dbReference type="EMBL" id="KV454015">
    <property type="protein sequence ID" value="ODV95057.1"/>
    <property type="molecule type" value="Genomic_DNA"/>
</dbReference>
<gene>
    <name evidence="1" type="ORF">PACTADRAFT_76632</name>
</gene>
<evidence type="ECO:0000313" key="2">
    <source>
        <dbReference type="Proteomes" id="UP000094236"/>
    </source>
</evidence>
<dbReference type="Pfam" id="PF17235">
    <property type="entry name" value="STD1"/>
    <property type="match status" value="1"/>
</dbReference>